<proteinExistence type="predicted"/>
<dbReference type="AlphaFoldDB" id="A0A914CLG5"/>
<dbReference type="WBParaSite" id="ACRNAN_scaffold1161.g16379.t1">
    <property type="protein sequence ID" value="ACRNAN_scaffold1161.g16379.t1"/>
    <property type="gene ID" value="ACRNAN_scaffold1161.g16379"/>
</dbReference>
<organism evidence="2 3">
    <name type="scientific">Acrobeloides nanus</name>
    <dbReference type="NCBI Taxonomy" id="290746"/>
    <lineage>
        <taxon>Eukaryota</taxon>
        <taxon>Metazoa</taxon>
        <taxon>Ecdysozoa</taxon>
        <taxon>Nematoda</taxon>
        <taxon>Chromadorea</taxon>
        <taxon>Rhabditida</taxon>
        <taxon>Tylenchina</taxon>
        <taxon>Cephalobomorpha</taxon>
        <taxon>Cephaloboidea</taxon>
        <taxon>Cephalobidae</taxon>
        <taxon>Acrobeloides</taxon>
    </lineage>
</organism>
<reference evidence="3" key="1">
    <citation type="submission" date="2022-11" db="UniProtKB">
        <authorList>
            <consortium name="WormBaseParasite"/>
        </authorList>
    </citation>
    <scope>IDENTIFICATION</scope>
</reference>
<feature type="compositionally biased region" description="Gly residues" evidence="1">
    <location>
        <begin position="377"/>
        <end position="409"/>
    </location>
</feature>
<accession>A0A914CLG5</accession>
<evidence type="ECO:0000313" key="2">
    <source>
        <dbReference type="Proteomes" id="UP000887540"/>
    </source>
</evidence>
<dbReference type="Gene3D" id="2.120.10.80">
    <property type="entry name" value="Kelch-type beta propeller"/>
    <property type="match status" value="1"/>
</dbReference>
<feature type="compositionally biased region" description="Low complexity" evidence="1">
    <location>
        <begin position="410"/>
        <end position="437"/>
    </location>
</feature>
<sequence>MQVQTEDITVPWGQAPDPLDHQYGKWRLAVFQDLQESVDASKLYFLYDPVADDTCATTGTRKGMTSLVVFDTYRKCFVAEIPLRVQGRVKFIFALNAPSPAGGTAFVLVTQSEDYGQYNLHTWRVNLNADGISLQADPHSLMLTPLAIDSDFICSMREDKPELVVVFGPGMNVVRIDAASPTPKEPIDRFSVPGAELSHFYDGFVSIGNIYFLSASPDGLLDWSRIHVLSLENRGQISTYSCQPDPQRGMPPGRKQAALDSIAGFILMAGGELDYGRGNVTRLVDYWVLDLASFKWNQIPAQMPVPLIEPRLTTANSGNVYLWGDFDEPLPGMPPQGTHVRILLIRGFNTLTPPPYNQATQNFGGYPSGGQQPPYPGQGGPSYPSGGGGPGYPSGGGGPGYPSGGGGPAYPGNQAPYSSGPGTGPYPAGQYQGYPGQQGPPPQYPVYPPKKKQDEKCCCC</sequence>
<evidence type="ECO:0000313" key="3">
    <source>
        <dbReference type="WBParaSite" id="ACRNAN_scaffold1161.g16379.t1"/>
    </source>
</evidence>
<feature type="compositionally biased region" description="Pro residues" evidence="1">
    <location>
        <begin position="438"/>
        <end position="448"/>
    </location>
</feature>
<feature type="region of interest" description="Disordered" evidence="1">
    <location>
        <begin position="355"/>
        <end position="460"/>
    </location>
</feature>
<feature type="compositionally biased region" description="Basic and acidic residues" evidence="1">
    <location>
        <begin position="451"/>
        <end position="460"/>
    </location>
</feature>
<evidence type="ECO:0000256" key="1">
    <source>
        <dbReference type="SAM" id="MobiDB-lite"/>
    </source>
</evidence>
<dbReference type="InterPro" id="IPR011043">
    <property type="entry name" value="Gal_Oxase/kelch_b-propeller"/>
</dbReference>
<dbReference type="InterPro" id="IPR015915">
    <property type="entry name" value="Kelch-typ_b-propeller"/>
</dbReference>
<protein>
    <submittedName>
        <fullName evidence="3">Uncharacterized protein</fullName>
    </submittedName>
</protein>
<dbReference type="Proteomes" id="UP000887540">
    <property type="component" value="Unplaced"/>
</dbReference>
<dbReference type="SUPFAM" id="SSF50965">
    <property type="entry name" value="Galactose oxidase, central domain"/>
    <property type="match status" value="1"/>
</dbReference>
<name>A0A914CLG5_9BILA</name>
<keyword evidence="2" id="KW-1185">Reference proteome</keyword>